<dbReference type="KEGG" id="wca:WEOB_281"/>
<evidence type="ECO:0000313" key="10">
    <source>
        <dbReference type="EMBL" id="CEN32221.1"/>
    </source>
</evidence>
<dbReference type="PANTHER" id="PTHR23429">
    <property type="entry name" value="GLUCOSE-6-PHOSPHATE 1-DEHYDROGENASE G6PD"/>
    <property type="match status" value="1"/>
</dbReference>
<comment type="pathway">
    <text evidence="1 7">Carbohydrate degradation; pentose phosphate pathway; D-ribulose 5-phosphate from D-glucose 6-phosphate (oxidative stage): step 1/3.</text>
</comment>
<comment type="caution">
    <text evidence="7">Lacks conserved residue(s) required for the propagation of feature annotation.</text>
</comment>
<evidence type="ECO:0000256" key="3">
    <source>
        <dbReference type="ARBA" id="ARBA00022526"/>
    </source>
</evidence>
<comment type="function">
    <text evidence="7">Catalyzes the oxidation of glucose 6-phosphate to 6-phosphogluconolactone.</text>
</comment>
<dbReference type="GO" id="GO:0005829">
    <property type="term" value="C:cytosol"/>
    <property type="evidence" value="ECO:0007669"/>
    <property type="project" value="TreeGrafter"/>
</dbReference>
<evidence type="ECO:0000259" key="9">
    <source>
        <dbReference type="Pfam" id="PF02781"/>
    </source>
</evidence>
<evidence type="ECO:0000313" key="11">
    <source>
        <dbReference type="Proteomes" id="UP000242753"/>
    </source>
</evidence>
<dbReference type="PRINTS" id="PR00079">
    <property type="entry name" value="G6PDHDRGNASE"/>
</dbReference>
<accession>A0A0H5C5I4</accession>
<dbReference type="InterPro" id="IPR001282">
    <property type="entry name" value="G6P_DH"/>
</dbReference>
<feature type="binding site" evidence="7">
    <location>
        <position position="235"/>
    </location>
    <ligand>
        <name>substrate</name>
    </ligand>
</feature>
<keyword evidence="4 7" id="KW-0521">NADP</keyword>
<evidence type="ECO:0000256" key="6">
    <source>
        <dbReference type="ARBA" id="ARBA00023277"/>
    </source>
</evidence>
<dbReference type="FunFam" id="3.40.50.720:FF:000079">
    <property type="entry name" value="Glucose-6-phosphate 1-dehydrogenase"/>
    <property type="match status" value="1"/>
</dbReference>
<evidence type="ECO:0000259" key="8">
    <source>
        <dbReference type="Pfam" id="PF00479"/>
    </source>
</evidence>
<feature type="binding site" evidence="7">
    <location>
        <position position="216"/>
    </location>
    <ligand>
        <name>substrate</name>
    </ligand>
</feature>
<dbReference type="PANTHER" id="PTHR23429:SF0">
    <property type="entry name" value="GLUCOSE-6-PHOSPHATE 1-DEHYDROGENASE"/>
    <property type="match status" value="1"/>
</dbReference>
<dbReference type="HAMAP" id="MF_00966">
    <property type="entry name" value="G6PD"/>
    <property type="match status" value="1"/>
</dbReference>
<sequence length="499" mass="58566">MTTKYKTTQACNLIIFGTKGDLAKRKLLPSLYQLEKIKLIHPQTRIIGVGRANWNINFYIHIVYEALERFVQEPINTKFWNILKKRLDFCNLDVNEIKYFNQLKKKINKKNKITISYLAMPPTTFGIICKGLNKIGLNNEPNRIVMEKPIGSDLKSSQKINNQVSKYFLEKQIYRIDHYLGKETILNLLTLRFANPIFISNWDNRSIDHVQITVAEDIGIEKRWKYFDNIGQLRDMVQSHLLQILTIITMSPPINLMTDSIRNEKIKILKALRPINHINVKNNTVRGQYTTGYIKGKRICGYLEEEGIKYNSHTETFVSIKVDIDNWQWSGVPFYLRTGKRLSDKYSEIVIYFKNTTFNLFKNSYKELPKNKLTIRIQPNGGIDLQIINKLSTLNHKHNLQCNTLNLNFTEKSTKNKFLEAYERLLLDTMRGMQTLFVRRDEVEEAWKWIDSIIKAWKINSKTKIKPYQAGSTGPEDSNNMIKKDKRVWNKYNKNINII</sequence>
<dbReference type="Pfam" id="PF02781">
    <property type="entry name" value="G6PD_C"/>
    <property type="match status" value="1"/>
</dbReference>
<feature type="binding site" evidence="7">
    <location>
        <position position="51"/>
    </location>
    <ligand>
        <name>NADP(+)</name>
        <dbReference type="ChEBI" id="CHEBI:58349"/>
    </ligand>
</feature>
<feature type="domain" description="Glucose-6-phosphate dehydrogenase NAD-binding" evidence="8">
    <location>
        <begin position="14"/>
        <end position="187"/>
    </location>
</feature>
<dbReference type="AlphaFoldDB" id="A0A0H5C5I4"/>
<feature type="domain" description="Glucose-6-phosphate dehydrogenase C-terminal" evidence="9">
    <location>
        <begin position="189"/>
        <end position="490"/>
    </location>
</feature>
<feature type="binding site" evidence="7">
    <location>
        <position position="178"/>
    </location>
    <ligand>
        <name>substrate</name>
    </ligand>
</feature>
<dbReference type="RefSeq" id="WP_281263767.1">
    <property type="nucleotide sequence ID" value="NZ_LN774881.1"/>
</dbReference>
<evidence type="ECO:0000256" key="2">
    <source>
        <dbReference type="ARBA" id="ARBA00009975"/>
    </source>
</evidence>
<feature type="binding site" evidence="7">
    <location>
        <position position="148"/>
    </location>
    <ligand>
        <name>NADP(+)</name>
        <dbReference type="ChEBI" id="CHEBI:58349"/>
    </ligand>
</feature>
<evidence type="ECO:0000256" key="4">
    <source>
        <dbReference type="ARBA" id="ARBA00022857"/>
    </source>
</evidence>
<dbReference type="NCBIfam" id="TIGR00871">
    <property type="entry name" value="zwf"/>
    <property type="match status" value="1"/>
</dbReference>
<feature type="binding site" evidence="7">
    <location>
        <position position="345"/>
    </location>
    <ligand>
        <name>substrate</name>
    </ligand>
</feature>
<dbReference type="EC" id="1.1.1.49" evidence="7"/>
<dbReference type="InterPro" id="IPR036291">
    <property type="entry name" value="NAD(P)-bd_dom_sf"/>
</dbReference>
<proteinExistence type="inferred from homology"/>
<evidence type="ECO:0000256" key="7">
    <source>
        <dbReference type="HAMAP-Rule" id="MF_00966"/>
    </source>
</evidence>
<feature type="binding site" evidence="7">
    <location>
        <position position="340"/>
    </location>
    <ligand>
        <name>substrate</name>
    </ligand>
</feature>
<feature type="binding site" evidence="7">
    <location>
        <position position="182"/>
    </location>
    <ligand>
        <name>substrate</name>
    </ligand>
</feature>
<dbReference type="Gene3D" id="3.30.360.10">
    <property type="entry name" value="Dihydrodipicolinate Reductase, domain 2"/>
    <property type="match status" value="1"/>
</dbReference>
<gene>
    <name evidence="7 10" type="primary">zwf</name>
    <name evidence="10" type="ORF">WEOB_281</name>
</gene>
<organism evidence="10 11">
    <name type="scientific">Candidatus Westeberhardia cardiocondylae</name>
    <dbReference type="NCBI Taxonomy" id="1594731"/>
    <lineage>
        <taxon>Bacteria</taxon>
        <taxon>Pseudomonadati</taxon>
        <taxon>Pseudomonadota</taxon>
        <taxon>Gammaproteobacteria</taxon>
        <taxon>Enterobacterales</taxon>
        <taxon>Enterobacteriaceae</taxon>
        <taxon>ant endosymbionts</taxon>
        <taxon>Candidatus Westeberhardia</taxon>
    </lineage>
</organism>
<dbReference type="STRING" id="1594731.WEOB_281"/>
<dbReference type="FunFam" id="3.30.360.10:FF:000011">
    <property type="entry name" value="Glucose-6-phosphate 1-dehydrogenase"/>
    <property type="match status" value="1"/>
</dbReference>
<comment type="similarity">
    <text evidence="2 7">Belongs to the glucose-6-phosphate dehydrogenase family.</text>
</comment>
<dbReference type="PIRSF" id="PIRSF000110">
    <property type="entry name" value="G6PD"/>
    <property type="match status" value="1"/>
</dbReference>
<dbReference type="GO" id="GO:0004345">
    <property type="term" value="F:glucose-6-phosphate dehydrogenase activity"/>
    <property type="evidence" value="ECO:0007669"/>
    <property type="project" value="UniProtKB-UniRule"/>
</dbReference>
<dbReference type="GO" id="GO:0009051">
    <property type="term" value="P:pentose-phosphate shunt, oxidative branch"/>
    <property type="evidence" value="ECO:0007669"/>
    <property type="project" value="TreeGrafter"/>
</dbReference>
<dbReference type="SUPFAM" id="SSF55347">
    <property type="entry name" value="Glyceraldehyde-3-phosphate dehydrogenase-like, C-terminal domain"/>
    <property type="match status" value="1"/>
</dbReference>
<dbReference type="InterPro" id="IPR019796">
    <property type="entry name" value="G6P_DH_AS"/>
</dbReference>
<dbReference type="UniPathway" id="UPA00115">
    <property type="reaction ID" value="UER00408"/>
</dbReference>
<keyword evidence="11" id="KW-1185">Reference proteome</keyword>
<protein>
    <recommendedName>
        <fullName evidence="7">Glucose-6-phosphate 1-dehydrogenase</fullName>
        <shortName evidence="7">G6PD</shortName>
        <ecNumber evidence="7">1.1.1.49</ecNumber>
    </recommendedName>
</protein>
<dbReference type="GO" id="GO:0050661">
    <property type="term" value="F:NADP binding"/>
    <property type="evidence" value="ECO:0007669"/>
    <property type="project" value="UniProtKB-UniRule"/>
</dbReference>
<feature type="binding site" evidence="7">
    <location>
        <begin position="93"/>
        <end position="94"/>
    </location>
    <ligand>
        <name>NADP(+)</name>
        <dbReference type="ChEBI" id="CHEBI:58349"/>
    </ligand>
</feature>
<dbReference type="GO" id="GO:0006006">
    <property type="term" value="P:glucose metabolic process"/>
    <property type="evidence" value="ECO:0007669"/>
    <property type="project" value="UniProtKB-KW"/>
</dbReference>
<keyword evidence="6 7" id="KW-0119">Carbohydrate metabolism</keyword>
<reference evidence="11" key="1">
    <citation type="submission" date="2015-01" db="EMBL/GenBank/DDBJ databases">
        <authorList>
            <person name="Manzano-Marin A."/>
            <person name="Manzano-Marin A."/>
        </authorList>
    </citation>
    <scope>NUCLEOTIDE SEQUENCE [LARGE SCALE GENOMIC DNA]</scope>
    <source>
        <strain evidence="11">obscurior</strain>
    </source>
</reference>
<evidence type="ECO:0000256" key="5">
    <source>
        <dbReference type="ARBA" id="ARBA00023002"/>
    </source>
</evidence>
<dbReference type="EMBL" id="LN774881">
    <property type="protein sequence ID" value="CEN32221.1"/>
    <property type="molecule type" value="Genomic_DNA"/>
</dbReference>
<dbReference type="PATRIC" id="fig|1594731.3.peg.261"/>
<name>A0A0H5C5I4_9ENTR</name>
<comment type="catalytic activity">
    <reaction evidence="7">
        <text>D-glucose 6-phosphate + NADP(+) = 6-phospho-D-glucono-1,5-lactone + NADPH + H(+)</text>
        <dbReference type="Rhea" id="RHEA:15841"/>
        <dbReference type="ChEBI" id="CHEBI:15378"/>
        <dbReference type="ChEBI" id="CHEBI:57783"/>
        <dbReference type="ChEBI" id="CHEBI:57955"/>
        <dbReference type="ChEBI" id="CHEBI:58349"/>
        <dbReference type="ChEBI" id="CHEBI:61548"/>
        <dbReference type="EC" id="1.1.1.49"/>
    </reaction>
</comment>
<dbReference type="Gene3D" id="3.40.50.720">
    <property type="entry name" value="NAD(P)-binding Rossmann-like Domain"/>
    <property type="match status" value="1"/>
</dbReference>
<dbReference type="InterPro" id="IPR022675">
    <property type="entry name" value="G6P_DH_C"/>
</dbReference>
<keyword evidence="3 7" id="KW-0313">Glucose metabolism</keyword>
<feature type="active site" description="Proton acceptor" evidence="7">
    <location>
        <position position="240"/>
    </location>
</feature>
<dbReference type="Pfam" id="PF00479">
    <property type="entry name" value="G6PD_N"/>
    <property type="match status" value="1"/>
</dbReference>
<dbReference type="PROSITE" id="PS00069">
    <property type="entry name" value="G6P_DEHYDROGENASE"/>
    <property type="match status" value="1"/>
</dbReference>
<dbReference type="SUPFAM" id="SSF51735">
    <property type="entry name" value="NAD(P)-binding Rossmann-fold domains"/>
    <property type="match status" value="1"/>
</dbReference>
<keyword evidence="5 7" id="KW-0560">Oxidoreductase</keyword>
<evidence type="ECO:0000256" key="1">
    <source>
        <dbReference type="ARBA" id="ARBA00004937"/>
    </source>
</evidence>
<dbReference type="Proteomes" id="UP000242753">
    <property type="component" value="Chromosome I"/>
</dbReference>
<dbReference type="InterPro" id="IPR022674">
    <property type="entry name" value="G6P_DH_NAD-bd"/>
</dbReference>